<reference evidence="2" key="2">
    <citation type="submission" date="2018-05" db="EMBL/GenBank/DDBJ databases">
        <title>OpunRS2 (Oryza punctata Reference Sequence Version 2).</title>
        <authorList>
            <person name="Zhang J."/>
            <person name="Kudrna D."/>
            <person name="Lee S."/>
            <person name="Talag J."/>
            <person name="Welchert J."/>
            <person name="Wing R.A."/>
        </authorList>
    </citation>
    <scope>NUCLEOTIDE SEQUENCE [LARGE SCALE GENOMIC DNA]</scope>
</reference>
<dbReference type="eggNOG" id="ENOG502R88B">
    <property type="taxonomic scope" value="Eukaryota"/>
</dbReference>
<dbReference type="Proteomes" id="UP000026962">
    <property type="component" value="Chromosome 2"/>
</dbReference>
<evidence type="ECO:0000259" key="1">
    <source>
        <dbReference type="Pfam" id="PF07762"/>
    </source>
</evidence>
<reference evidence="2" key="1">
    <citation type="submission" date="2015-04" db="UniProtKB">
        <authorList>
            <consortium name="EnsemblPlants"/>
        </authorList>
    </citation>
    <scope>IDENTIFICATION</scope>
</reference>
<dbReference type="STRING" id="4537.A0A0E0JZZ1"/>
<dbReference type="AlphaFoldDB" id="A0A0E0JZZ1"/>
<dbReference type="HOGENOM" id="CLU_008956_6_2_1"/>
<proteinExistence type="predicted"/>
<organism evidence="2">
    <name type="scientific">Oryza punctata</name>
    <name type="common">Red rice</name>
    <dbReference type="NCBI Taxonomy" id="4537"/>
    <lineage>
        <taxon>Eukaryota</taxon>
        <taxon>Viridiplantae</taxon>
        <taxon>Streptophyta</taxon>
        <taxon>Embryophyta</taxon>
        <taxon>Tracheophyta</taxon>
        <taxon>Spermatophyta</taxon>
        <taxon>Magnoliopsida</taxon>
        <taxon>Liliopsida</taxon>
        <taxon>Poales</taxon>
        <taxon>Poaceae</taxon>
        <taxon>BOP clade</taxon>
        <taxon>Oryzoideae</taxon>
        <taxon>Oryzeae</taxon>
        <taxon>Oryzinae</taxon>
        <taxon>Oryza</taxon>
    </lineage>
</organism>
<dbReference type="InterPro" id="IPR011676">
    <property type="entry name" value="DUF1618"/>
</dbReference>
<evidence type="ECO:0000313" key="3">
    <source>
        <dbReference type="Proteomes" id="UP000026962"/>
    </source>
</evidence>
<dbReference type="PANTHER" id="PTHR33074:SF108">
    <property type="entry name" value="OS02G0492500 PROTEIN"/>
    <property type="match status" value="1"/>
</dbReference>
<sequence>MVLNSITMKETADAGKLHQIGCQATRDNYESTTTRFTNNYLHQLYDYISNTSLRLSTPPPASILLEPYGYFSDRTNDTTARGLTRDGKAMATPPHASFFTLHSPDMDPSAFADLPKAVCSDDDLLLLHIPICHRGAHVYANNNHYFVYHAAGDGKQRLTPVPMPQGLTFTFPDREVVLLRRHDHDTFFLAVLNRSSISRQYSHNQFYLHLYNSETGKWNTKLVNVDDSTITTVGGFKYSCANMVIVMGRELGSVGWVDLWQGILVCDILLDNPSLRYIPLPSPLVPRLLSGYPMFLRNIIVLEEYIKYFDMYKHTGFASAQGWVAATKKMKISSIGSGNSSWEDDCAIKFSEVPVDSLTLAQMLLPNLQQGTDTRLTLKRLHAGYPALSLHDSDVVYIMHRPDPEEDKALVIAVDMRNKTLKGVADFGFGRPVGYTFTYLQTGISKHLSNCSSTRRESSR</sequence>
<evidence type="ECO:0000313" key="2">
    <source>
        <dbReference type="EnsemblPlants" id="OPUNC02G15270.2"/>
    </source>
</evidence>
<dbReference type="Pfam" id="PF07762">
    <property type="entry name" value="DUF1618"/>
    <property type="match status" value="1"/>
</dbReference>
<protein>
    <recommendedName>
        <fullName evidence="1">DUF1618 domain-containing protein</fullName>
    </recommendedName>
</protein>
<dbReference type="OMA" id="GYHHTYL"/>
<dbReference type="PANTHER" id="PTHR33074">
    <property type="entry name" value="EXPRESSED PROTEIN-RELATED"/>
    <property type="match status" value="1"/>
</dbReference>
<accession>A0A0E0JZZ1</accession>
<dbReference type="Gramene" id="OPUNC02G15270.2">
    <property type="protein sequence ID" value="OPUNC02G15270.2"/>
    <property type="gene ID" value="OPUNC02G15270"/>
</dbReference>
<feature type="domain" description="DUF1618" evidence="1">
    <location>
        <begin position="256"/>
        <end position="397"/>
    </location>
</feature>
<name>A0A0E0JZZ1_ORYPU</name>
<dbReference type="EnsemblPlants" id="OPUNC02G15270.2">
    <property type="protein sequence ID" value="OPUNC02G15270.2"/>
    <property type="gene ID" value="OPUNC02G15270"/>
</dbReference>
<keyword evidence="3" id="KW-1185">Reference proteome</keyword>